<dbReference type="Proteomes" id="UP001139450">
    <property type="component" value="Unassembled WGS sequence"/>
</dbReference>
<dbReference type="RefSeq" id="WP_245129876.1">
    <property type="nucleotide sequence ID" value="NZ_JALJEJ010000004.1"/>
</dbReference>
<evidence type="ECO:0000313" key="2">
    <source>
        <dbReference type="Proteomes" id="UP001139450"/>
    </source>
</evidence>
<dbReference type="AlphaFoldDB" id="A0A9X1X2Z0"/>
<organism evidence="1 2">
    <name type="scientific">Mucilaginibacter straminoryzae</name>
    <dbReference type="NCBI Taxonomy" id="2932774"/>
    <lineage>
        <taxon>Bacteria</taxon>
        <taxon>Pseudomonadati</taxon>
        <taxon>Bacteroidota</taxon>
        <taxon>Sphingobacteriia</taxon>
        <taxon>Sphingobacteriales</taxon>
        <taxon>Sphingobacteriaceae</taxon>
        <taxon>Mucilaginibacter</taxon>
    </lineage>
</organism>
<evidence type="ECO:0000313" key="1">
    <source>
        <dbReference type="EMBL" id="MCJ8210038.1"/>
    </source>
</evidence>
<comment type="caution">
    <text evidence="1">The sequence shown here is derived from an EMBL/GenBank/DDBJ whole genome shotgun (WGS) entry which is preliminary data.</text>
</comment>
<evidence type="ECO:0008006" key="3">
    <source>
        <dbReference type="Google" id="ProtNLM"/>
    </source>
</evidence>
<dbReference type="PROSITE" id="PS51257">
    <property type="entry name" value="PROKAR_LIPOPROTEIN"/>
    <property type="match status" value="1"/>
</dbReference>
<name>A0A9X1X2Z0_9SPHI</name>
<dbReference type="EMBL" id="JALJEJ010000004">
    <property type="protein sequence ID" value="MCJ8210038.1"/>
    <property type="molecule type" value="Genomic_DNA"/>
</dbReference>
<sequence length="158" mass="18331">MTKTKFFLFLSVVLFFGCKKDTNVSQNVSKSTENDKSLILDAKNYFEKEILFKSNNSTLTSDKSFKTYRQLQDKIANFDSAFVQESISKQKYVTIPIKYPNKELYCKAIGKTWNLSSFTYLIFYLDKKSKKHVELITKFPSDSYLVDTSKSKKLEAIS</sequence>
<gene>
    <name evidence="1" type="ORF">MUY27_09985</name>
</gene>
<proteinExistence type="predicted"/>
<protein>
    <recommendedName>
        <fullName evidence="3">Lipoprotein</fullName>
    </recommendedName>
</protein>
<keyword evidence="2" id="KW-1185">Reference proteome</keyword>
<accession>A0A9X1X2Z0</accession>
<reference evidence="1" key="1">
    <citation type="submission" date="2022-04" db="EMBL/GenBank/DDBJ databases">
        <title>Mucilaginibacter sp. RS28 isolated from freshwater.</title>
        <authorList>
            <person name="Ko S.-R."/>
        </authorList>
    </citation>
    <scope>NUCLEOTIDE SEQUENCE</scope>
    <source>
        <strain evidence="1">RS28</strain>
    </source>
</reference>